<feature type="signal peptide" evidence="1">
    <location>
        <begin position="1"/>
        <end position="25"/>
    </location>
</feature>
<dbReference type="Proteomes" id="UP001427805">
    <property type="component" value="Unassembled WGS sequence"/>
</dbReference>
<comment type="caution">
    <text evidence="2">The sequence shown here is derived from an EMBL/GenBank/DDBJ whole genome shotgun (WGS) entry which is preliminary data.</text>
</comment>
<accession>A0ABV0BDJ5</accession>
<proteinExistence type="predicted"/>
<gene>
    <name evidence="2" type="ORF">TPR58_20735</name>
</gene>
<dbReference type="EMBL" id="JBDIZK010000015">
    <property type="protein sequence ID" value="MEN3749612.1"/>
    <property type="molecule type" value="Genomic_DNA"/>
</dbReference>
<evidence type="ECO:0008006" key="4">
    <source>
        <dbReference type="Google" id="ProtNLM"/>
    </source>
</evidence>
<organism evidence="2 3">
    <name type="scientific">Sphingomonas rustica</name>
    <dbReference type="NCBI Taxonomy" id="3103142"/>
    <lineage>
        <taxon>Bacteria</taxon>
        <taxon>Pseudomonadati</taxon>
        <taxon>Pseudomonadota</taxon>
        <taxon>Alphaproteobacteria</taxon>
        <taxon>Sphingomonadales</taxon>
        <taxon>Sphingomonadaceae</taxon>
        <taxon>Sphingomonas</taxon>
    </lineage>
</organism>
<name>A0ABV0BDJ5_9SPHN</name>
<evidence type="ECO:0000313" key="2">
    <source>
        <dbReference type="EMBL" id="MEN3749612.1"/>
    </source>
</evidence>
<reference evidence="2 3" key="1">
    <citation type="submission" date="2024-05" db="EMBL/GenBank/DDBJ databases">
        <title>Sphingomonas sp. HF-S3 16S ribosomal RNA gene Genome sequencing and assembly.</title>
        <authorList>
            <person name="Lee H."/>
        </authorList>
    </citation>
    <scope>NUCLEOTIDE SEQUENCE [LARGE SCALE GENOMIC DNA]</scope>
    <source>
        <strain evidence="2 3">HF-S3</strain>
    </source>
</reference>
<keyword evidence="3" id="KW-1185">Reference proteome</keyword>
<protein>
    <recommendedName>
        <fullName evidence="4">Lipoprotein</fullName>
    </recommendedName>
</protein>
<evidence type="ECO:0000313" key="3">
    <source>
        <dbReference type="Proteomes" id="UP001427805"/>
    </source>
</evidence>
<feature type="chain" id="PRO_5046474324" description="Lipoprotein" evidence="1">
    <location>
        <begin position="26"/>
        <end position="232"/>
    </location>
</feature>
<dbReference type="RefSeq" id="WP_346248657.1">
    <property type="nucleotide sequence ID" value="NZ_JBDIZK010000015.1"/>
</dbReference>
<evidence type="ECO:0000256" key="1">
    <source>
        <dbReference type="SAM" id="SignalP"/>
    </source>
</evidence>
<sequence>MSARHSAIRCLIALALAGGMSVVSGCKSSEPRDIAISGCTATPYAETVSPPFTSLRRAAVLFPCPIAPDEIVFIRIDDAEYRSIAMDFIKCSGFEDVENYVDMMPGFVFTFLSKKGCDVSVAQLSRLFGDAYFIGRDVPPRYIDLSRSAVTGQFIAGVRGTFLDAGAIFVGTAHNNGRGGVKVFCILNTQFFHENGGDIVFPFYEDKALSGCVDDYNAQLLASDTAEPPRQS</sequence>
<dbReference type="PROSITE" id="PS51257">
    <property type="entry name" value="PROKAR_LIPOPROTEIN"/>
    <property type="match status" value="1"/>
</dbReference>
<keyword evidence="1" id="KW-0732">Signal</keyword>